<organism evidence="1 2">
    <name type="scientific">Phytohabitans flavus</name>
    <dbReference type="NCBI Taxonomy" id="1076124"/>
    <lineage>
        <taxon>Bacteria</taxon>
        <taxon>Bacillati</taxon>
        <taxon>Actinomycetota</taxon>
        <taxon>Actinomycetes</taxon>
        <taxon>Micromonosporales</taxon>
        <taxon>Micromonosporaceae</taxon>
    </lineage>
</organism>
<evidence type="ECO:0008006" key="3">
    <source>
        <dbReference type="Google" id="ProtNLM"/>
    </source>
</evidence>
<dbReference type="AlphaFoldDB" id="A0A6F8XKY7"/>
<reference evidence="1 2" key="2">
    <citation type="submission" date="2020-03" db="EMBL/GenBank/DDBJ databases">
        <authorList>
            <person name="Ichikawa N."/>
            <person name="Kimura A."/>
            <person name="Kitahashi Y."/>
            <person name="Uohara A."/>
        </authorList>
    </citation>
    <scope>NUCLEOTIDE SEQUENCE [LARGE SCALE GENOMIC DNA]</scope>
    <source>
        <strain evidence="1 2">NBRC 107702</strain>
    </source>
</reference>
<keyword evidence="2" id="KW-1185">Reference proteome</keyword>
<gene>
    <name evidence="1" type="ORF">Pflav_008590</name>
</gene>
<sequence>MGGGVVEAAPDFRDWFLDRVRAHTHLRDEQATATTFALVPDLDMAGARGAALAALSAPAA</sequence>
<dbReference type="KEGG" id="pfla:Pflav_008590"/>
<name>A0A6F8XKY7_9ACTN</name>
<accession>A0A6F8XKY7</accession>
<evidence type="ECO:0000313" key="1">
    <source>
        <dbReference type="EMBL" id="BCB74449.1"/>
    </source>
</evidence>
<proteinExistence type="predicted"/>
<dbReference type="Proteomes" id="UP000502508">
    <property type="component" value="Chromosome"/>
</dbReference>
<reference evidence="1 2" key="1">
    <citation type="submission" date="2020-03" db="EMBL/GenBank/DDBJ databases">
        <title>Whole genome shotgun sequence of Phytohabitans flavus NBRC 107702.</title>
        <authorList>
            <person name="Komaki H."/>
            <person name="Tamura T."/>
        </authorList>
    </citation>
    <scope>NUCLEOTIDE SEQUENCE [LARGE SCALE GENOMIC DNA]</scope>
    <source>
        <strain evidence="1 2">NBRC 107702</strain>
    </source>
</reference>
<protein>
    <recommendedName>
        <fullName evidence="3">Glucokinase</fullName>
    </recommendedName>
</protein>
<evidence type="ECO:0000313" key="2">
    <source>
        <dbReference type="Proteomes" id="UP000502508"/>
    </source>
</evidence>
<dbReference type="EMBL" id="AP022870">
    <property type="protein sequence ID" value="BCB74449.1"/>
    <property type="molecule type" value="Genomic_DNA"/>
</dbReference>